<proteinExistence type="inferred from homology"/>
<accession>A0A6J6WYT1</accession>
<dbReference type="Pfam" id="PF01648">
    <property type="entry name" value="ACPS"/>
    <property type="match status" value="1"/>
</dbReference>
<dbReference type="GO" id="GO:0000287">
    <property type="term" value="F:magnesium ion binding"/>
    <property type="evidence" value="ECO:0007669"/>
    <property type="project" value="InterPro"/>
</dbReference>
<evidence type="ECO:0000259" key="8">
    <source>
        <dbReference type="Pfam" id="PF01648"/>
    </source>
</evidence>
<keyword evidence="6" id="KW-0443">Lipid metabolism</keyword>
<name>A0A6J6WYT1_9ZZZZ</name>
<feature type="domain" description="4'-phosphopantetheinyl transferase" evidence="8">
    <location>
        <begin position="6"/>
        <end position="97"/>
    </location>
</feature>
<dbReference type="GO" id="GO:0006633">
    <property type="term" value="P:fatty acid biosynthetic process"/>
    <property type="evidence" value="ECO:0007669"/>
    <property type="project" value="UniProtKB-KW"/>
</dbReference>
<evidence type="ECO:0000256" key="6">
    <source>
        <dbReference type="ARBA" id="ARBA00023098"/>
    </source>
</evidence>
<keyword evidence="2" id="KW-0808">Transferase</keyword>
<evidence type="ECO:0000256" key="3">
    <source>
        <dbReference type="ARBA" id="ARBA00022723"/>
    </source>
</evidence>
<dbReference type="Gene3D" id="3.90.470.20">
    <property type="entry name" value="4'-phosphopantetheinyl transferase domain"/>
    <property type="match status" value="1"/>
</dbReference>
<keyword evidence="5" id="KW-0460">Magnesium</keyword>
<dbReference type="NCBIfam" id="TIGR00556">
    <property type="entry name" value="pantethn_trn"/>
    <property type="match status" value="1"/>
</dbReference>
<dbReference type="InterPro" id="IPR008278">
    <property type="entry name" value="4-PPantetheinyl_Trfase_dom"/>
</dbReference>
<dbReference type="InterPro" id="IPR002582">
    <property type="entry name" value="ACPS"/>
</dbReference>
<keyword evidence="3" id="KW-0479">Metal-binding</keyword>
<dbReference type="HAMAP" id="MF_00101">
    <property type="entry name" value="AcpS"/>
    <property type="match status" value="1"/>
</dbReference>
<keyword evidence="7" id="KW-0275">Fatty acid biosynthesis</keyword>
<sequence length="150" mass="16097">MSDVVGVGIDLVDVDRFGATITRRPSMVTRLFTPREIRDAAGRPERLAARFAAKEATLKVMGCGIGAAPFSSIEVERGESGAPSLLLHGRAAELARERSITQWQLSLTHTHRTAAAVALGFTARSDSELVSSQTMNDALGQVLRELDHGN</sequence>
<keyword evidence="1" id="KW-0444">Lipid biosynthesis</keyword>
<evidence type="ECO:0000256" key="4">
    <source>
        <dbReference type="ARBA" id="ARBA00022832"/>
    </source>
</evidence>
<evidence type="ECO:0000313" key="9">
    <source>
        <dbReference type="EMBL" id="CAB4788326.1"/>
    </source>
</evidence>
<evidence type="ECO:0000256" key="7">
    <source>
        <dbReference type="ARBA" id="ARBA00023160"/>
    </source>
</evidence>
<reference evidence="9" key="1">
    <citation type="submission" date="2020-05" db="EMBL/GenBank/DDBJ databases">
        <authorList>
            <person name="Chiriac C."/>
            <person name="Salcher M."/>
            <person name="Ghai R."/>
            <person name="Kavagutti S V."/>
        </authorList>
    </citation>
    <scope>NUCLEOTIDE SEQUENCE</scope>
</reference>
<evidence type="ECO:0000256" key="1">
    <source>
        <dbReference type="ARBA" id="ARBA00022516"/>
    </source>
</evidence>
<organism evidence="9">
    <name type="scientific">freshwater metagenome</name>
    <dbReference type="NCBI Taxonomy" id="449393"/>
    <lineage>
        <taxon>unclassified sequences</taxon>
        <taxon>metagenomes</taxon>
        <taxon>ecological metagenomes</taxon>
    </lineage>
</organism>
<dbReference type="SUPFAM" id="SSF56214">
    <property type="entry name" value="4'-phosphopantetheinyl transferase"/>
    <property type="match status" value="1"/>
</dbReference>
<evidence type="ECO:0000256" key="5">
    <source>
        <dbReference type="ARBA" id="ARBA00022842"/>
    </source>
</evidence>
<dbReference type="AlphaFoldDB" id="A0A6J6WYT1"/>
<keyword evidence="4" id="KW-0276">Fatty acid metabolism</keyword>
<dbReference type="InterPro" id="IPR004568">
    <property type="entry name" value="Ppantetheine-prot_Trfase_dom"/>
</dbReference>
<gene>
    <name evidence="9" type="ORF">UFOPK2958_00972</name>
</gene>
<protein>
    <submittedName>
        <fullName evidence="9">Unannotated protein</fullName>
    </submittedName>
</protein>
<dbReference type="InterPro" id="IPR037143">
    <property type="entry name" value="4-PPantetheinyl_Trfase_dom_sf"/>
</dbReference>
<dbReference type="GO" id="GO:0008897">
    <property type="term" value="F:holo-[acyl-carrier-protein] synthase activity"/>
    <property type="evidence" value="ECO:0007669"/>
    <property type="project" value="InterPro"/>
</dbReference>
<dbReference type="EMBL" id="CAFAAB010000111">
    <property type="protein sequence ID" value="CAB4788326.1"/>
    <property type="molecule type" value="Genomic_DNA"/>
</dbReference>
<evidence type="ECO:0000256" key="2">
    <source>
        <dbReference type="ARBA" id="ARBA00022679"/>
    </source>
</evidence>